<reference evidence="1 2" key="2">
    <citation type="journal article" date="2017" name="Front. Plant Sci.">
        <title>Gene Classification and Mining of Molecular Markers Useful in Red Clover (Trifolium pratense) Breeding.</title>
        <authorList>
            <person name="Istvanek J."/>
            <person name="Dluhosova J."/>
            <person name="Dluhos P."/>
            <person name="Patkova L."/>
            <person name="Nedelnik J."/>
            <person name="Repkova J."/>
        </authorList>
    </citation>
    <scope>NUCLEOTIDE SEQUENCE [LARGE SCALE GENOMIC DNA]</scope>
    <source>
        <strain evidence="2">cv. Tatra</strain>
        <tissue evidence="1">Young leaves</tissue>
    </source>
</reference>
<sequence>MTASRFNHHLKLFNTITNQTPFLIGVKLLFFPRIWN</sequence>
<dbReference type="EMBL" id="ASHM01086710">
    <property type="protein sequence ID" value="PNX62058.1"/>
    <property type="molecule type" value="Genomic_DNA"/>
</dbReference>
<protein>
    <submittedName>
        <fullName evidence="1">Uncharacterized protein</fullName>
    </submittedName>
</protein>
<evidence type="ECO:0000313" key="1">
    <source>
        <dbReference type="EMBL" id="PNX62058.1"/>
    </source>
</evidence>
<accession>A0A2K3K6Y7</accession>
<reference evidence="1 2" key="1">
    <citation type="journal article" date="2014" name="Am. J. Bot.">
        <title>Genome assembly and annotation for red clover (Trifolium pratense; Fabaceae).</title>
        <authorList>
            <person name="Istvanek J."/>
            <person name="Jaros M."/>
            <person name="Krenek A."/>
            <person name="Repkova J."/>
        </authorList>
    </citation>
    <scope>NUCLEOTIDE SEQUENCE [LARGE SCALE GENOMIC DNA]</scope>
    <source>
        <strain evidence="2">cv. Tatra</strain>
        <tissue evidence="1">Young leaves</tissue>
    </source>
</reference>
<comment type="caution">
    <text evidence="1">The sequence shown here is derived from an EMBL/GenBank/DDBJ whole genome shotgun (WGS) entry which is preliminary data.</text>
</comment>
<name>A0A2K3K6Y7_TRIPR</name>
<gene>
    <name evidence="1" type="ORF">L195_g052776</name>
</gene>
<dbReference type="AlphaFoldDB" id="A0A2K3K6Y7"/>
<organism evidence="1 2">
    <name type="scientific">Trifolium pratense</name>
    <name type="common">Red clover</name>
    <dbReference type="NCBI Taxonomy" id="57577"/>
    <lineage>
        <taxon>Eukaryota</taxon>
        <taxon>Viridiplantae</taxon>
        <taxon>Streptophyta</taxon>
        <taxon>Embryophyta</taxon>
        <taxon>Tracheophyta</taxon>
        <taxon>Spermatophyta</taxon>
        <taxon>Magnoliopsida</taxon>
        <taxon>eudicotyledons</taxon>
        <taxon>Gunneridae</taxon>
        <taxon>Pentapetalae</taxon>
        <taxon>rosids</taxon>
        <taxon>fabids</taxon>
        <taxon>Fabales</taxon>
        <taxon>Fabaceae</taxon>
        <taxon>Papilionoideae</taxon>
        <taxon>50 kb inversion clade</taxon>
        <taxon>NPAAA clade</taxon>
        <taxon>Hologalegina</taxon>
        <taxon>IRL clade</taxon>
        <taxon>Trifolieae</taxon>
        <taxon>Trifolium</taxon>
    </lineage>
</organism>
<dbReference type="Proteomes" id="UP000236291">
    <property type="component" value="Unassembled WGS sequence"/>
</dbReference>
<evidence type="ECO:0000313" key="2">
    <source>
        <dbReference type="Proteomes" id="UP000236291"/>
    </source>
</evidence>
<proteinExistence type="predicted"/>